<name>A0AAV2GBQ6_9ROSI</name>
<dbReference type="SUPFAM" id="SSF48371">
    <property type="entry name" value="ARM repeat"/>
    <property type="match status" value="1"/>
</dbReference>
<keyword evidence="4" id="KW-1185">Reference proteome</keyword>
<comment type="similarity">
    <text evidence="1">Belongs to the CNOT9 family.</text>
</comment>
<sequence length="335" mass="37508">MSNPPPSPQPTGSFPFAASIFSDGGSSSSSASAGRRAETLSYARRLIDALHNPETRERALSLLAKLQSKAVREELAPLLWHSFGAVTILLQEVISVYRFMPNNLTEKQSNRVCNALALFQGMAAHPDTKHLLMKANIPMYLYPFLDSTNKEKPHEFLRLTSLGVIGALVKVEDPVTTRFLLESQVFPCCLRCMEFADHLLSKTVATFIVHRLILNDEGLRYCCALADRFFAVSHQLGKMVEQLANSNEVMLGGDTPKRLLKHIIWCYQRLSESPRACHGLRTWLPLRLRDAAFISIIQDDVTAMQCLQKLFNNLAARNVSPPPAIDNLLTRLVRH</sequence>
<evidence type="ECO:0008006" key="5">
    <source>
        <dbReference type="Google" id="ProtNLM"/>
    </source>
</evidence>
<gene>
    <name evidence="3" type="ORF">LTRI10_LOCUS46797</name>
</gene>
<accession>A0AAV2GBQ6</accession>
<dbReference type="InterPro" id="IPR007216">
    <property type="entry name" value="CNOT9"/>
</dbReference>
<dbReference type="GO" id="GO:0006402">
    <property type="term" value="P:mRNA catabolic process"/>
    <property type="evidence" value="ECO:0007669"/>
    <property type="project" value="InterPro"/>
</dbReference>
<dbReference type="PANTHER" id="PTHR12262">
    <property type="entry name" value="CCR4-NOT TRANSCRIPTION COMPLEX SUBUNIT 9"/>
    <property type="match status" value="1"/>
</dbReference>
<proteinExistence type="inferred from homology"/>
<feature type="compositionally biased region" description="Low complexity" evidence="2">
    <location>
        <begin position="10"/>
        <end position="34"/>
    </location>
</feature>
<dbReference type="InterPro" id="IPR011989">
    <property type="entry name" value="ARM-like"/>
</dbReference>
<organism evidence="3 4">
    <name type="scientific">Linum trigynum</name>
    <dbReference type="NCBI Taxonomy" id="586398"/>
    <lineage>
        <taxon>Eukaryota</taxon>
        <taxon>Viridiplantae</taxon>
        <taxon>Streptophyta</taxon>
        <taxon>Embryophyta</taxon>
        <taxon>Tracheophyta</taxon>
        <taxon>Spermatophyta</taxon>
        <taxon>Magnoliopsida</taxon>
        <taxon>eudicotyledons</taxon>
        <taxon>Gunneridae</taxon>
        <taxon>Pentapetalae</taxon>
        <taxon>rosids</taxon>
        <taxon>fabids</taxon>
        <taxon>Malpighiales</taxon>
        <taxon>Linaceae</taxon>
        <taxon>Linum</taxon>
    </lineage>
</organism>
<evidence type="ECO:0000313" key="4">
    <source>
        <dbReference type="Proteomes" id="UP001497516"/>
    </source>
</evidence>
<reference evidence="3 4" key="1">
    <citation type="submission" date="2024-04" db="EMBL/GenBank/DDBJ databases">
        <authorList>
            <person name="Fracassetti M."/>
        </authorList>
    </citation>
    <scope>NUCLEOTIDE SEQUENCE [LARGE SCALE GENOMIC DNA]</scope>
</reference>
<dbReference type="Proteomes" id="UP001497516">
    <property type="component" value="Chromosome 8"/>
</dbReference>
<feature type="region of interest" description="Disordered" evidence="2">
    <location>
        <begin position="1"/>
        <end position="34"/>
    </location>
</feature>
<evidence type="ECO:0000313" key="3">
    <source>
        <dbReference type="EMBL" id="CAL1407110.1"/>
    </source>
</evidence>
<dbReference type="GO" id="GO:0030014">
    <property type="term" value="C:CCR4-NOT complex"/>
    <property type="evidence" value="ECO:0007669"/>
    <property type="project" value="InterPro"/>
</dbReference>
<evidence type="ECO:0000256" key="2">
    <source>
        <dbReference type="SAM" id="MobiDB-lite"/>
    </source>
</evidence>
<evidence type="ECO:0000256" key="1">
    <source>
        <dbReference type="ARBA" id="ARBA00006385"/>
    </source>
</evidence>
<dbReference type="EMBL" id="OZ034821">
    <property type="protein sequence ID" value="CAL1407110.1"/>
    <property type="molecule type" value="Genomic_DNA"/>
</dbReference>
<dbReference type="InterPro" id="IPR016024">
    <property type="entry name" value="ARM-type_fold"/>
</dbReference>
<protein>
    <recommendedName>
        <fullName evidence="5">Cell differentiation protein rcd1</fullName>
    </recommendedName>
</protein>
<dbReference type="AlphaFoldDB" id="A0AAV2GBQ6"/>
<dbReference type="Gene3D" id="1.25.10.10">
    <property type="entry name" value="Leucine-rich Repeat Variant"/>
    <property type="match status" value="1"/>
</dbReference>
<dbReference type="Pfam" id="PF04078">
    <property type="entry name" value="Rcd1"/>
    <property type="match status" value="1"/>
</dbReference>